<gene>
    <name evidence="4" type="ORF">Selli1_06970</name>
</gene>
<keyword evidence="1" id="KW-0378">Hydrolase</keyword>
<feature type="region of interest" description="Disordered" evidence="2">
    <location>
        <begin position="1"/>
        <end position="25"/>
    </location>
</feature>
<protein>
    <submittedName>
        <fullName evidence="4">Deoxyguanosinetriphosphate triphosphohydrolase-like protein</fullName>
    </submittedName>
</protein>
<sequence length="468" mass="54044">MEWSRLLSPKRQRTGRKHKEKNRTDLRSSFEKDYHRIIGSASFRRLQDKTQVFPLDRSDFVRTRLTHSLEVSSFGKSLGQNIGEYILAYGKDPEFTPQMKEDICNILLCAGLIHDIGNPPFGHFGETTIREWFEEHLSGITYGGKPLTQVLTPRMLADFYYFEGNAQAFRLVTKLHYLVDETGMNLTFALLNTIVKYPVDSLHVDPYSEKIQQKKLGYYLADEELFFKISSETGTGNNRHPLTFILEAADDIAYKTADIEDAYVKGFLPFSALSRELEKIDTGETFQAYGHLMDLYRGAVERQEEEPEAYAVKNWIVRVQSFLIACATEGFTENYEAIMCGEYQKDLFAGTKAEELMDVLGHVAEKYVFMTDEIYKMEVAESRILSFLMEKFVMAAVRYSDPKQKMDSIDRRMLAFISDNYKKAYQHQSQGKGDIEKLYLRILLVTDYICGMTDSYAKRLYQELTAKI</sequence>
<evidence type="ECO:0000313" key="4">
    <source>
        <dbReference type="EMBL" id="GLG03523.1"/>
    </source>
</evidence>
<dbReference type="InterPro" id="IPR050135">
    <property type="entry name" value="dGTPase-like"/>
</dbReference>
<dbReference type="NCBIfam" id="NF002205">
    <property type="entry name" value="PRK01096.1"/>
    <property type="match status" value="1"/>
</dbReference>
<dbReference type="PANTHER" id="PTHR11373">
    <property type="entry name" value="DEOXYNUCLEOSIDE TRIPHOSPHATE TRIPHOSPHOHYDROLASE"/>
    <property type="match status" value="1"/>
</dbReference>
<dbReference type="GO" id="GO:0008832">
    <property type="term" value="F:dGTPase activity"/>
    <property type="evidence" value="ECO:0007669"/>
    <property type="project" value="TreeGrafter"/>
</dbReference>
<proteinExistence type="predicted"/>
<dbReference type="Gene3D" id="1.10.3550.10">
    <property type="entry name" value="eoxyguanosinetriphosphate triphosphohydrolase domain-like"/>
    <property type="match status" value="1"/>
</dbReference>
<dbReference type="AlphaFoldDB" id="A0A9W6C5F0"/>
<comment type="caution">
    <text evidence="4">The sequence shown here is derived from an EMBL/GenBank/DDBJ whole genome shotgun (WGS) entry which is preliminary data.</text>
</comment>
<evidence type="ECO:0000313" key="5">
    <source>
        <dbReference type="Proteomes" id="UP001145145"/>
    </source>
</evidence>
<evidence type="ECO:0000259" key="3">
    <source>
        <dbReference type="PROSITE" id="PS51831"/>
    </source>
</evidence>
<evidence type="ECO:0000256" key="2">
    <source>
        <dbReference type="SAM" id="MobiDB-lite"/>
    </source>
</evidence>
<dbReference type="RefSeq" id="WP_087251851.1">
    <property type="nucleotide sequence ID" value="NZ_BSBO01000005.1"/>
</dbReference>
<dbReference type="PROSITE" id="PS51831">
    <property type="entry name" value="HD"/>
    <property type="match status" value="1"/>
</dbReference>
<dbReference type="SUPFAM" id="SSF109604">
    <property type="entry name" value="HD-domain/PDEase-like"/>
    <property type="match status" value="1"/>
</dbReference>
<keyword evidence="5" id="KW-1185">Reference proteome</keyword>
<accession>A0A9W6C5F0</accession>
<feature type="domain" description="HD" evidence="3">
    <location>
        <begin position="64"/>
        <end position="255"/>
    </location>
</feature>
<dbReference type="InterPro" id="IPR023293">
    <property type="entry name" value="dGTP_triP_hydro_central_sf"/>
</dbReference>
<evidence type="ECO:0000256" key="1">
    <source>
        <dbReference type="ARBA" id="ARBA00022801"/>
    </source>
</evidence>
<reference evidence="4 5" key="1">
    <citation type="journal article" date="2023" name="Int. J. Syst. Evol. Microbiol.">
        <title>Sellimonas catena sp. nov., isolated from human faeces.</title>
        <authorList>
            <person name="Hisatomi A."/>
            <person name="Ohkuma M."/>
            <person name="Sakamoto M."/>
        </authorList>
    </citation>
    <scope>NUCLEOTIDE SEQUENCE [LARGE SCALE GENOMIC DNA]</scope>
    <source>
        <strain evidence="4 5">12EGH17</strain>
    </source>
</reference>
<name>A0A9W6C5F0_9FIRM</name>
<dbReference type="InterPro" id="IPR003607">
    <property type="entry name" value="HD/PDEase_dom"/>
</dbReference>
<dbReference type="Gene3D" id="1.10.3210.10">
    <property type="entry name" value="Hypothetical protein af1432"/>
    <property type="match status" value="1"/>
</dbReference>
<dbReference type="InterPro" id="IPR006674">
    <property type="entry name" value="HD_domain"/>
</dbReference>
<feature type="compositionally biased region" description="Basic residues" evidence="2">
    <location>
        <begin position="8"/>
        <end position="21"/>
    </location>
</feature>
<dbReference type="InterPro" id="IPR027432">
    <property type="entry name" value="dGTP_triphosphohydrolase_C"/>
</dbReference>
<dbReference type="CDD" id="cd00077">
    <property type="entry name" value="HDc"/>
    <property type="match status" value="1"/>
</dbReference>
<dbReference type="EMBL" id="BSBO01000005">
    <property type="protein sequence ID" value="GLG03523.1"/>
    <property type="molecule type" value="Genomic_DNA"/>
</dbReference>
<dbReference type="GO" id="GO:0006203">
    <property type="term" value="P:dGTP catabolic process"/>
    <property type="evidence" value="ECO:0007669"/>
    <property type="project" value="TreeGrafter"/>
</dbReference>
<organism evidence="4 5">
    <name type="scientific">Sellimonas catena</name>
    <dbReference type="NCBI Taxonomy" id="2994035"/>
    <lineage>
        <taxon>Bacteria</taxon>
        <taxon>Bacillati</taxon>
        <taxon>Bacillota</taxon>
        <taxon>Clostridia</taxon>
        <taxon>Lachnospirales</taxon>
        <taxon>Lachnospiraceae</taxon>
        <taxon>Sellimonas</taxon>
    </lineage>
</organism>
<dbReference type="Pfam" id="PF01966">
    <property type="entry name" value="HD"/>
    <property type="match status" value="1"/>
</dbReference>
<dbReference type="PANTHER" id="PTHR11373:SF32">
    <property type="entry name" value="DEOXYGUANOSINETRIPHOSPHATE TRIPHOSPHOHYDROLASE"/>
    <property type="match status" value="1"/>
</dbReference>
<dbReference type="SMART" id="SM00471">
    <property type="entry name" value="HDc"/>
    <property type="match status" value="1"/>
</dbReference>
<dbReference type="InterPro" id="IPR006261">
    <property type="entry name" value="dGTPase"/>
</dbReference>
<dbReference type="NCBIfam" id="TIGR01353">
    <property type="entry name" value="dGTP_triPase"/>
    <property type="match status" value="1"/>
</dbReference>
<dbReference type="Proteomes" id="UP001145145">
    <property type="component" value="Unassembled WGS sequence"/>
</dbReference>
<dbReference type="Gene3D" id="1.10.3410.10">
    <property type="entry name" value="putative deoxyguanosinetriphosphate triphosphohydrolase like domain"/>
    <property type="match status" value="1"/>
</dbReference>